<comment type="caution">
    <text evidence="2">The sequence shown here is derived from an EMBL/GenBank/DDBJ whole genome shotgun (WGS) entry which is preliminary data.</text>
</comment>
<proteinExistence type="predicted"/>
<accession>A0A3M2KTB3</accession>
<organism evidence="2 3">
    <name type="scientific">Nocardia stercoris</name>
    <dbReference type="NCBI Taxonomy" id="2483361"/>
    <lineage>
        <taxon>Bacteria</taxon>
        <taxon>Bacillati</taxon>
        <taxon>Actinomycetota</taxon>
        <taxon>Actinomycetes</taxon>
        <taxon>Mycobacteriales</taxon>
        <taxon>Nocardiaceae</taxon>
        <taxon>Nocardia</taxon>
    </lineage>
</organism>
<dbReference type="PROSITE" id="PS51257">
    <property type="entry name" value="PROKAR_LIPOPROTEIN"/>
    <property type="match status" value="1"/>
</dbReference>
<dbReference type="EMBL" id="RFFH01000024">
    <property type="protein sequence ID" value="RMI28174.1"/>
    <property type="molecule type" value="Genomic_DNA"/>
</dbReference>
<name>A0A3M2KTB3_9NOCA</name>
<dbReference type="AlphaFoldDB" id="A0A3M2KTB3"/>
<reference evidence="2 3" key="1">
    <citation type="submission" date="2018-10" db="EMBL/GenBank/DDBJ databases">
        <title>Isolation from cow dung.</title>
        <authorList>
            <person name="Ling L."/>
        </authorList>
    </citation>
    <scope>NUCLEOTIDE SEQUENCE [LARGE SCALE GENOMIC DNA]</scope>
    <source>
        <strain evidence="2 3">NEAU-LL90</strain>
    </source>
</reference>
<protein>
    <submittedName>
        <fullName evidence="2">Uncharacterized protein</fullName>
    </submittedName>
</protein>
<evidence type="ECO:0000256" key="1">
    <source>
        <dbReference type="SAM" id="MobiDB-lite"/>
    </source>
</evidence>
<gene>
    <name evidence="2" type="ORF">EBN03_31235</name>
</gene>
<sequence length="59" mass="6030">MTAQMARSGAGHRFAGSISGSGACDESAGVVVAAAQLFFVLVYETVEFDAVPGRRLGLP</sequence>
<dbReference type="RefSeq" id="WP_122191763.1">
    <property type="nucleotide sequence ID" value="NZ_RFFH01000024.1"/>
</dbReference>
<evidence type="ECO:0000313" key="2">
    <source>
        <dbReference type="EMBL" id="RMI28174.1"/>
    </source>
</evidence>
<dbReference type="Proteomes" id="UP000279275">
    <property type="component" value="Unassembled WGS sequence"/>
</dbReference>
<evidence type="ECO:0000313" key="3">
    <source>
        <dbReference type="Proteomes" id="UP000279275"/>
    </source>
</evidence>
<feature type="region of interest" description="Disordered" evidence="1">
    <location>
        <begin position="1"/>
        <end position="24"/>
    </location>
</feature>
<keyword evidence="3" id="KW-1185">Reference proteome</keyword>